<protein>
    <recommendedName>
        <fullName evidence="4">Integral membrane protein</fullName>
    </recommendedName>
</protein>
<gene>
    <name evidence="2" type="ORF">J2Z60_000937</name>
</gene>
<evidence type="ECO:0000313" key="3">
    <source>
        <dbReference type="Proteomes" id="UP001519292"/>
    </source>
</evidence>
<keyword evidence="1" id="KW-1133">Transmembrane helix</keyword>
<reference evidence="2 3" key="1">
    <citation type="submission" date="2021-03" db="EMBL/GenBank/DDBJ databases">
        <title>Genomic Encyclopedia of Type Strains, Phase IV (KMG-IV): sequencing the most valuable type-strain genomes for metagenomic binning, comparative biology and taxonomic classification.</title>
        <authorList>
            <person name="Goeker M."/>
        </authorList>
    </citation>
    <scope>NUCLEOTIDE SEQUENCE [LARGE SCALE GENOMIC DNA]</scope>
    <source>
        <strain evidence="2 3">DSM 101872</strain>
    </source>
</reference>
<organism evidence="2 3">
    <name type="scientific">Lactobacillus colini</name>
    <dbReference type="NCBI Taxonomy" id="1819254"/>
    <lineage>
        <taxon>Bacteria</taxon>
        <taxon>Bacillati</taxon>
        <taxon>Bacillota</taxon>
        <taxon>Bacilli</taxon>
        <taxon>Lactobacillales</taxon>
        <taxon>Lactobacillaceae</taxon>
        <taxon>Lactobacillus</taxon>
    </lineage>
</organism>
<dbReference type="RefSeq" id="WP_209686504.1">
    <property type="nucleotide sequence ID" value="NZ_JAGGLU010000004.1"/>
</dbReference>
<accession>A0ABS4MDJ9</accession>
<keyword evidence="1" id="KW-0812">Transmembrane</keyword>
<proteinExistence type="predicted"/>
<name>A0ABS4MDJ9_9LACO</name>
<evidence type="ECO:0000256" key="1">
    <source>
        <dbReference type="SAM" id="Phobius"/>
    </source>
</evidence>
<dbReference type="Proteomes" id="UP001519292">
    <property type="component" value="Unassembled WGS sequence"/>
</dbReference>
<feature type="transmembrane region" description="Helical" evidence="1">
    <location>
        <begin position="6"/>
        <end position="26"/>
    </location>
</feature>
<dbReference type="EMBL" id="JAGGLU010000004">
    <property type="protein sequence ID" value="MBP2057765.1"/>
    <property type="molecule type" value="Genomic_DNA"/>
</dbReference>
<keyword evidence="1" id="KW-0472">Membrane</keyword>
<evidence type="ECO:0000313" key="2">
    <source>
        <dbReference type="EMBL" id="MBP2057765.1"/>
    </source>
</evidence>
<feature type="transmembrane region" description="Helical" evidence="1">
    <location>
        <begin position="147"/>
        <end position="176"/>
    </location>
</feature>
<keyword evidence="3" id="KW-1185">Reference proteome</keyword>
<comment type="caution">
    <text evidence="2">The sequence shown here is derived from an EMBL/GenBank/DDBJ whole genome shotgun (WGS) entry which is preliminary data.</text>
</comment>
<sequence>MFKKLNTWIIKIIIIIGVIIATFFTVHSSITMSSSTSGLVNSALNKAAAQSGNSNVRTGVQLFQALGLDNAILNQLPKKIEIKTSLSKFNATTSSFQQNGQIGINDLGLKNDTDQEKIINDFLIKIANDQLDKYENQINKYAQYYRLLYYVILLLYIIATLMILFGIRSAIIPILIASVGSYELMQLGSMQLTSVLHKLIYSGIKIDLDSGFLISITISIIVSIFWLFGAKIGKKKKSSVKLTRKKYKHAAN</sequence>
<evidence type="ECO:0008006" key="4">
    <source>
        <dbReference type="Google" id="ProtNLM"/>
    </source>
</evidence>
<feature type="transmembrane region" description="Helical" evidence="1">
    <location>
        <begin position="211"/>
        <end position="229"/>
    </location>
</feature>